<name>A0A4S8LZZ7_DENBC</name>
<feature type="compositionally biased region" description="Low complexity" evidence="1">
    <location>
        <begin position="186"/>
        <end position="195"/>
    </location>
</feature>
<feature type="region of interest" description="Disordered" evidence="1">
    <location>
        <begin position="255"/>
        <end position="291"/>
    </location>
</feature>
<protein>
    <submittedName>
        <fullName evidence="2">Uncharacterized protein</fullName>
    </submittedName>
</protein>
<evidence type="ECO:0000256" key="1">
    <source>
        <dbReference type="SAM" id="MobiDB-lite"/>
    </source>
</evidence>
<dbReference type="EMBL" id="ML179206">
    <property type="protein sequence ID" value="THU95190.1"/>
    <property type="molecule type" value="Genomic_DNA"/>
</dbReference>
<keyword evidence="3" id="KW-1185">Reference proteome</keyword>
<feature type="compositionally biased region" description="Polar residues" evidence="1">
    <location>
        <begin position="196"/>
        <end position="209"/>
    </location>
</feature>
<evidence type="ECO:0000313" key="3">
    <source>
        <dbReference type="Proteomes" id="UP000297245"/>
    </source>
</evidence>
<sequence>MDFDTEWCPVCEKRILPKHTQIPIAIPAAKRGSVIGVTTKTRTIIDQGPYPLYCSEQCRLRDQGDFQENVNSLFVYPLYSSSDKSNSFIPDFDSVSSDAAQPSYEHSQLHVSSSDSPKDAASTRNLFCQRLIAPFPSSLPSNTEDFLNTVSFSFSHCNESRERSALSNGTAGKLLVPDVFVRIPSSTSLSKPTPSGRSGSSNLAGNASLNPPPSRSLDIDTLDEEASDDVPLSPRHNAFTLITPRRSVVEARSWSYHGSAVKKPSTTRDDSALKRQSYNPDGKRLFLFPTD</sequence>
<dbReference type="AlphaFoldDB" id="A0A4S8LZZ7"/>
<proteinExistence type="predicted"/>
<accession>A0A4S8LZZ7</accession>
<organism evidence="2 3">
    <name type="scientific">Dendrothele bispora (strain CBS 962.96)</name>
    <dbReference type="NCBI Taxonomy" id="1314807"/>
    <lineage>
        <taxon>Eukaryota</taxon>
        <taxon>Fungi</taxon>
        <taxon>Dikarya</taxon>
        <taxon>Basidiomycota</taxon>
        <taxon>Agaricomycotina</taxon>
        <taxon>Agaricomycetes</taxon>
        <taxon>Agaricomycetidae</taxon>
        <taxon>Agaricales</taxon>
        <taxon>Agaricales incertae sedis</taxon>
        <taxon>Dendrothele</taxon>
    </lineage>
</organism>
<dbReference type="Proteomes" id="UP000297245">
    <property type="component" value="Unassembled WGS sequence"/>
</dbReference>
<feature type="region of interest" description="Disordered" evidence="1">
    <location>
        <begin position="186"/>
        <end position="219"/>
    </location>
</feature>
<dbReference type="OrthoDB" id="3365472at2759"/>
<evidence type="ECO:0000313" key="2">
    <source>
        <dbReference type="EMBL" id="THU95190.1"/>
    </source>
</evidence>
<gene>
    <name evidence="2" type="ORF">K435DRAFT_966577</name>
</gene>
<reference evidence="2 3" key="1">
    <citation type="journal article" date="2019" name="Nat. Ecol. Evol.">
        <title>Megaphylogeny resolves global patterns of mushroom evolution.</title>
        <authorList>
            <person name="Varga T."/>
            <person name="Krizsan K."/>
            <person name="Foldi C."/>
            <person name="Dima B."/>
            <person name="Sanchez-Garcia M."/>
            <person name="Sanchez-Ramirez S."/>
            <person name="Szollosi G.J."/>
            <person name="Szarkandi J.G."/>
            <person name="Papp V."/>
            <person name="Albert L."/>
            <person name="Andreopoulos W."/>
            <person name="Angelini C."/>
            <person name="Antonin V."/>
            <person name="Barry K.W."/>
            <person name="Bougher N.L."/>
            <person name="Buchanan P."/>
            <person name="Buyck B."/>
            <person name="Bense V."/>
            <person name="Catcheside P."/>
            <person name="Chovatia M."/>
            <person name="Cooper J."/>
            <person name="Damon W."/>
            <person name="Desjardin D."/>
            <person name="Finy P."/>
            <person name="Geml J."/>
            <person name="Haridas S."/>
            <person name="Hughes K."/>
            <person name="Justo A."/>
            <person name="Karasinski D."/>
            <person name="Kautmanova I."/>
            <person name="Kiss B."/>
            <person name="Kocsube S."/>
            <person name="Kotiranta H."/>
            <person name="LaButti K.M."/>
            <person name="Lechner B.E."/>
            <person name="Liimatainen K."/>
            <person name="Lipzen A."/>
            <person name="Lukacs Z."/>
            <person name="Mihaltcheva S."/>
            <person name="Morgado L.N."/>
            <person name="Niskanen T."/>
            <person name="Noordeloos M.E."/>
            <person name="Ohm R.A."/>
            <person name="Ortiz-Santana B."/>
            <person name="Ovrebo C."/>
            <person name="Racz N."/>
            <person name="Riley R."/>
            <person name="Savchenko A."/>
            <person name="Shiryaev A."/>
            <person name="Soop K."/>
            <person name="Spirin V."/>
            <person name="Szebenyi C."/>
            <person name="Tomsovsky M."/>
            <person name="Tulloss R.E."/>
            <person name="Uehling J."/>
            <person name="Grigoriev I.V."/>
            <person name="Vagvolgyi C."/>
            <person name="Papp T."/>
            <person name="Martin F.M."/>
            <person name="Miettinen O."/>
            <person name="Hibbett D.S."/>
            <person name="Nagy L.G."/>
        </authorList>
    </citation>
    <scope>NUCLEOTIDE SEQUENCE [LARGE SCALE GENOMIC DNA]</scope>
    <source>
        <strain evidence="2 3">CBS 962.96</strain>
    </source>
</reference>